<evidence type="ECO:0000256" key="1">
    <source>
        <dbReference type="ARBA" id="ARBA00023015"/>
    </source>
</evidence>
<organism evidence="5 6">
    <name type="scientific">Thalassovita mangrovi</name>
    <dbReference type="NCBI Taxonomy" id="2692236"/>
    <lineage>
        <taxon>Bacteria</taxon>
        <taxon>Pseudomonadati</taxon>
        <taxon>Pseudomonadota</taxon>
        <taxon>Alphaproteobacteria</taxon>
        <taxon>Rhodobacterales</taxon>
        <taxon>Roseobacteraceae</taxon>
        <taxon>Thalassovita</taxon>
    </lineage>
</organism>
<name>A0A6L8LJX9_9RHOB</name>
<dbReference type="SUPFAM" id="SSF46689">
    <property type="entry name" value="Homeodomain-like"/>
    <property type="match status" value="1"/>
</dbReference>
<dbReference type="EMBL" id="WWEN01000005">
    <property type="protein sequence ID" value="MYM56351.1"/>
    <property type="molecule type" value="Genomic_DNA"/>
</dbReference>
<protein>
    <submittedName>
        <fullName evidence="5">Helix-turn-helix domain-containing protein</fullName>
    </submittedName>
</protein>
<dbReference type="AlphaFoldDB" id="A0A6L8LJX9"/>
<dbReference type="GO" id="GO:0003700">
    <property type="term" value="F:DNA-binding transcription factor activity"/>
    <property type="evidence" value="ECO:0007669"/>
    <property type="project" value="InterPro"/>
</dbReference>
<proteinExistence type="predicted"/>
<accession>A0A6L8LJX9</accession>
<evidence type="ECO:0000256" key="3">
    <source>
        <dbReference type="ARBA" id="ARBA00023163"/>
    </source>
</evidence>
<evidence type="ECO:0000256" key="2">
    <source>
        <dbReference type="ARBA" id="ARBA00023125"/>
    </source>
</evidence>
<dbReference type="RefSeq" id="WP_160974252.1">
    <property type="nucleotide sequence ID" value="NZ_WWEN01000005.1"/>
</dbReference>
<dbReference type="PANTHER" id="PTHR43280:SF31">
    <property type="entry name" value="TRANSCRIPTIONAL REGULATORY PROTEIN"/>
    <property type="match status" value="1"/>
</dbReference>
<evidence type="ECO:0000313" key="6">
    <source>
        <dbReference type="Proteomes" id="UP000479043"/>
    </source>
</evidence>
<dbReference type="InterPro" id="IPR018060">
    <property type="entry name" value="HTH_AraC"/>
</dbReference>
<evidence type="ECO:0000259" key="4">
    <source>
        <dbReference type="PROSITE" id="PS01124"/>
    </source>
</evidence>
<keyword evidence="6" id="KW-1185">Reference proteome</keyword>
<dbReference type="PROSITE" id="PS01124">
    <property type="entry name" value="HTH_ARAC_FAMILY_2"/>
    <property type="match status" value="1"/>
</dbReference>
<dbReference type="InterPro" id="IPR020449">
    <property type="entry name" value="Tscrpt_reg_AraC-type_HTH"/>
</dbReference>
<dbReference type="GO" id="GO:0043565">
    <property type="term" value="F:sequence-specific DNA binding"/>
    <property type="evidence" value="ECO:0007669"/>
    <property type="project" value="InterPro"/>
</dbReference>
<evidence type="ECO:0000313" key="5">
    <source>
        <dbReference type="EMBL" id="MYM56351.1"/>
    </source>
</evidence>
<dbReference type="PRINTS" id="PR00032">
    <property type="entry name" value="HTHARAC"/>
</dbReference>
<reference evidence="5 6" key="1">
    <citation type="submission" date="2020-01" db="EMBL/GenBank/DDBJ databases">
        <authorList>
            <person name="Chen S."/>
        </authorList>
    </citation>
    <scope>NUCLEOTIDE SEQUENCE [LARGE SCALE GENOMIC DNA]</scope>
    <source>
        <strain evidence="5 6">GS-10</strain>
    </source>
</reference>
<dbReference type="Gene3D" id="1.10.10.60">
    <property type="entry name" value="Homeodomain-like"/>
    <property type="match status" value="1"/>
</dbReference>
<dbReference type="Pfam" id="PF12833">
    <property type="entry name" value="HTH_18"/>
    <property type="match status" value="1"/>
</dbReference>
<feature type="domain" description="HTH araC/xylS-type" evidence="4">
    <location>
        <begin position="214"/>
        <end position="315"/>
    </location>
</feature>
<dbReference type="PANTHER" id="PTHR43280">
    <property type="entry name" value="ARAC-FAMILY TRANSCRIPTIONAL REGULATOR"/>
    <property type="match status" value="1"/>
</dbReference>
<keyword evidence="1" id="KW-0805">Transcription regulation</keyword>
<dbReference type="InterPro" id="IPR009057">
    <property type="entry name" value="Homeodomain-like_sf"/>
</dbReference>
<keyword evidence="2" id="KW-0238">DNA-binding</keyword>
<dbReference type="SMART" id="SM00342">
    <property type="entry name" value="HTH_ARAC"/>
    <property type="match status" value="1"/>
</dbReference>
<dbReference type="Proteomes" id="UP000479043">
    <property type="component" value="Unassembled WGS sequence"/>
</dbReference>
<sequence>MTENGSWRFNTDALPENERSAAWVETLRRLRLPLHGGLPDPNMKGSVIAAQSPLGFEFALIEADPMVIAGREDTPEWGVWLSLTVKGRGMLETAGLRAPVGKGMILYGATNVQASLDFREPFRQLFVKIPTVATEARLIRPLAGKVGLFPGHSPIEVIFHDMLRGVASVIGDMTTHHFRPVELAVSEYLTTCLVESYGDERRSDAEAQRTAHFHSICQCIEAFLSDPELTSSCIAKEQGFSQRYIQRLFNLHGDNFSNYLKTRRLERCYYDLISPLSSQLSIAEICYRWGFSDTAHFSRSFRSRYGFSPRDHRRSFMRETESEA</sequence>
<gene>
    <name evidence="5" type="ORF">GR167_13615</name>
</gene>
<comment type="caution">
    <text evidence="5">The sequence shown here is derived from an EMBL/GenBank/DDBJ whole genome shotgun (WGS) entry which is preliminary data.</text>
</comment>
<keyword evidence="3" id="KW-0804">Transcription</keyword>